<proteinExistence type="predicted"/>
<evidence type="ECO:0000256" key="1">
    <source>
        <dbReference type="SAM" id="MobiDB-lite"/>
    </source>
</evidence>
<sequence>MEPPCSSVPESTGQAMDELAESIQGVRSGGTSSGKSPRQFQRARRRKSLQASLGGS</sequence>
<dbReference type="EMBL" id="JAQPOK010000083">
    <property type="protein sequence ID" value="MDJ1179320.1"/>
    <property type="molecule type" value="Genomic_DNA"/>
</dbReference>
<dbReference type="Proteomes" id="UP001231370">
    <property type="component" value="Unassembled WGS sequence"/>
</dbReference>
<name>A0ABT7BJH6_9CYAN</name>
<evidence type="ECO:0000313" key="2">
    <source>
        <dbReference type="EMBL" id="MDJ1179320.1"/>
    </source>
</evidence>
<evidence type="ECO:0000313" key="3">
    <source>
        <dbReference type="Proteomes" id="UP001231370"/>
    </source>
</evidence>
<feature type="region of interest" description="Disordered" evidence="1">
    <location>
        <begin position="1"/>
        <end position="56"/>
    </location>
</feature>
<accession>A0ABT7BJH6</accession>
<dbReference type="RefSeq" id="WP_283762630.1">
    <property type="nucleotide sequence ID" value="NZ_JAQPOK010000083.1"/>
</dbReference>
<keyword evidence="3" id="KW-1185">Reference proteome</keyword>
<organism evidence="2 3">
    <name type="scientific">Roseofilum halophilum BLCC-M91</name>
    <dbReference type="NCBI Taxonomy" id="3022259"/>
    <lineage>
        <taxon>Bacteria</taxon>
        <taxon>Bacillati</taxon>
        <taxon>Cyanobacteriota</taxon>
        <taxon>Cyanophyceae</taxon>
        <taxon>Desertifilales</taxon>
        <taxon>Desertifilaceae</taxon>
        <taxon>Roseofilum</taxon>
        <taxon>Roseofilum halophilum</taxon>
    </lineage>
</organism>
<protein>
    <submittedName>
        <fullName evidence="2">Uncharacterized protein</fullName>
    </submittedName>
</protein>
<reference evidence="2 3" key="1">
    <citation type="submission" date="2023-01" db="EMBL/GenBank/DDBJ databases">
        <title>Novel diversity within Roseofilum (Cyanobacteria; Desertifilaceae) from marine benthic mats with descriptions of four novel species.</title>
        <authorList>
            <person name="Wang Y."/>
            <person name="Berthold D.E."/>
            <person name="Hu J."/>
            <person name="Lefler F.W."/>
            <person name="Laughinghouse H.D. IV."/>
        </authorList>
    </citation>
    <scope>NUCLEOTIDE SEQUENCE [LARGE SCALE GENOMIC DNA]</scope>
    <source>
        <strain evidence="2 3">BLCC-M91</strain>
    </source>
</reference>
<gene>
    <name evidence="2" type="ORF">PJF56_10630</name>
</gene>
<comment type="caution">
    <text evidence="2">The sequence shown here is derived from an EMBL/GenBank/DDBJ whole genome shotgun (WGS) entry which is preliminary data.</text>
</comment>